<dbReference type="Gene3D" id="1.20.1280.50">
    <property type="match status" value="1"/>
</dbReference>
<dbReference type="GO" id="GO:0019005">
    <property type="term" value="C:SCF ubiquitin ligase complex"/>
    <property type="evidence" value="ECO:0007669"/>
    <property type="project" value="TreeGrafter"/>
</dbReference>
<dbReference type="Proteomes" id="UP000694892">
    <property type="component" value="Chromosome 6S"/>
</dbReference>
<feature type="region of interest" description="Disordered" evidence="1">
    <location>
        <begin position="240"/>
        <end position="259"/>
    </location>
</feature>
<evidence type="ECO:0000256" key="1">
    <source>
        <dbReference type="SAM" id="MobiDB-lite"/>
    </source>
</evidence>
<dbReference type="EMBL" id="CM004477">
    <property type="protein sequence ID" value="OCT75131.1"/>
    <property type="molecule type" value="Genomic_DNA"/>
</dbReference>
<dbReference type="InterPro" id="IPR039588">
    <property type="entry name" value="FBXO4"/>
</dbReference>
<dbReference type="GO" id="GO:0000209">
    <property type="term" value="P:protein polyubiquitination"/>
    <property type="evidence" value="ECO:0007669"/>
    <property type="project" value="TreeGrafter"/>
</dbReference>
<dbReference type="PANTHER" id="PTHR16008">
    <property type="entry name" value="F-BOX ONLY PROTEIN 4"/>
    <property type="match status" value="1"/>
</dbReference>
<sequence length="347" mass="38174">MSCRERKLLRQDSCSRAQGPPQTNGPCCTDASPALEKFSCGQRGPRAKDLSTFPFQLLPVDCQLHIFSFLSEVEKCTAALVCWGWSQLMCTPRLWRVANFMRLGAFILGMDGVVVSLRSLEQMGRLVLNFLESVHCGELRELELNWTLTHLEPLDFYPPGSMAQICLAKTDQFNSFQTLFERLTCTSPKLSRMKLPFDWSEHSVALLTHFQHLTSLELNYFWVFKGGPSRDHAATHLLAPQSQDLDPPGSGPSEGPRCLLPPRVQVVGDVGRVPEPGAGVQPFGPSFLAGAQGEEDDKGNHIKPQDSGGTSDPLVFCTICSKWGPPNCSSSTPPGCSPIGRLSPTWN</sequence>
<accession>A0A974CMT9</accession>
<dbReference type="SUPFAM" id="SSF81383">
    <property type="entry name" value="F-box domain"/>
    <property type="match status" value="1"/>
</dbReference>
<evidence type="ECO:0000259" key="2">
    <source>
        <dbReference type="Pfam" id="PF12937"/>
    </source>
</evidence>
<evidence type="ECO:0000313" key="3">
    <source>
        <dbReference type="EMBL" id="OCT75131.1"/>
    </source>
</evidence>
<dbReference type="CDD" id="cd22138">
    <property type="entry name" value="F-box_unchar"/>
    <property type="match status" value="1"/>
</dbReference>
<dbReference type="InterPro" id="IPR001810">
    <property type="entry name" value="F-box_dom"/>
</dbReference>
<dbReference type="GO" id="GO:0031146">
    <property type="term" value="P:SCF-dependent proteasomal ubiquitin-dependent protein catabolic process"/>
    <property type="evidence" value="ECO:0007669"/>
    <property type="project" value="InterPro"/>
</dbReference>
<dbReference type="PANTHER" id="PTHR16008:SF6">
    <property type="entry name" value="SI:DKEY-12E7.1"/>
    <property type="match status" value="1"/>
</dbReference>
<dbReference type="AlphaFoldDB" id="A0A974CMT9"/>
<gene>
    <name evidence="3" type="ORF">XELAEV_18034121mg</name>
</gene>
<protein>
    <recommendedName>
        <fullName evidence="2">F-box domain-containing protein</fullName>
    </recommendedName>
</protein>
<reference evidence="4" key="1">
    <citation type="journal article" date="2016" name="Nature">
        <title>Genome evolution in the allotetraploid frog Xenopus laevis.</title>
        <authorList>
            <person name="Session A.M."/>
            <person name="Uno Y."/>
            <person name="Kwon T."/>
            <person name="Chapman J.A."/>
            <person name="Toyoda A."/>
            <person name="Takahashi S."/>
            <person name="Fukui A."/>
            <person name="Hikosaka A."/>
            <person name="Suzuki A."/>
            <person name="Kondo M."/>
            <person name="van Heeringen S.J."/>
            <person name="Quigley I."/>
            <person name="Heinz S."/>
            <person name="Ogino H."/>
            <person name="Ochi H."/>
            <person name="Hellsten U."/>
            <person name="Lyons J.B."/>
            <person name="Simakov O."/>
            <person name="Putnam N."/>
            <person name="Stites J."/>
            <person name="Kuroki Y."/>
            <person name="Tanaka T."/>
            <person name="Michiue T."/>
            <person name="Watanabe M."/>
            <person name="Bogdanovic O."/>
            <person name="Lister R."/>
            <person name="Georgiou G."/>
            <person name="Paranjpe S.S."/>
            <person name="van Kruijsbergen I."/>
            <person name="Shu S."/>
            <person name="Carlson J."/>
            <person name="Kinoshita T."/>
            <person name="Ohta Y."/>
            <person name="Mawaribuchi S."/>
            <person name="Jenkins J."/>
            <person name="Grimwood J."/>
            <person name="Schmutz J."/>
            <person name="Mitros T."/>
            <person name="Mozaffari S.V."/>
            <person name="Suzuki Y."/>
            <person name="Haramoto Y."/>
            <person name="Yamamoto T.S."/>
            <person name="Takagi C."/>
            <person name="Heald R."/>
            <person name="Miller K."/>
            <person name="Haudenschild C."/>
            <person name="Kitzman J."/>
            <person name="Nakayama T."/>
            <person name="Izutsu Y."/>
            <person name="Robert J."/>
            <person name="Fortriede J."/>
            <person name="Burns K."/>
            <person name="Lotay V."/>
            <person name="Karimi K."/>
            <person name="Yasuoka Y."/>
            <person name="Dichmann D.S."/>
            <person name="Flajnik M.F."/>
            <person name="Houston D.W."/>
            <person name="Shendure J."/>
            <person name="DuPasquier L."/>
            <person name="Vize P.D."/>
            <person name="Zorn A.M."/>
            <person name="Ito M."/>
            <person name="Marcotte E.M."/>
            <person name="Wallingford J.B."/>
            <person name="Ito Y."/>
            <person name="Asashima M."/>
            <person name="Ueno N."/>
            <person name="Matsuda Y."/>
            <person name="Veenstra G.J."/>
            <person name="Fujiyama A."/>
            <person name="Harland R.M."/>
            <person name="Taira M."/>
            <person name="Rokhsar D.S."/>
        </authorList>
    </citation>
    <scope>NUCLEOTIDE SEQUENCE [LARGE SCALE GENOMIC DNA]</scope>
    <source>
        <strain evidence="4">J</strain>
    </source>
</reference>
<proteinExistence type="predicted"/>
<dbReference type="InterPro" id="IPR036047">
    <property type="entry name" value="F-box-like_dom_sf"/>
</dbReference>
<feature type="region of interest" description="Disordered" evidence="1">
    <location>
        <begin position="328"/>
        <end position="347"/>
    </location>
</feature>
<dbReference type="Pfam" id="PF12937">
    <property type="entry name" value="F-box-like"/>
    <property type="match status" value="1"/>
</dbReference>
<feature type="region of interest" description="Disordered" evidence="1">
    <location>
        <begin position="287"/>
        <end position="310"/>
    </location>
</feature>
<organism evidence="3 4">
    <name type="scientific">Xenopus laevis</name>
    <name type="common">African clawed frog</name>
    <dbReference type="NCBI Taxonomy" id="8355"/>
    <lineage>
        <taxon>Eukaryota</taxon>
        <taxon>Metazoa</taxon>
        <taxon>Chordata</taxon>
        <taxon>Craniata</taxon>
        <taxon>Vertebrata</taxon>
        <taxon>Euteleostomi</taxon>
        <taxon>Amphibia</taxon>
        <taxon>Batrachia</taxon>
        <taxon>Anura</taxon>
        <taxon>Pipoidea</taxon>
        <taxon>Pipidae</taxon>
        <taxon>Xenopodinae</taxon>
        <taxon>Xenopus</taxon>
        <taxon>Xenopus</taxon>
    </lineage>
</organism>
<feature type="domain" description="F-box" evidence="2">
    <location>
        <begin position="56"/>
        <end position="96"/>
    </location>
</feature>
<evidence type="ECO:0000313" key="4">
    <source>
        <dbReference type="Proteomes" id="UP000694892"/>
    </source>
</evidence>
<name>A0A974CMT9_XENLA</name>